<evidence type="ECO:0000256" key="3">
    <source>
        <dbReference type="ARBA" id="ARBA00022801"/>
    </source>
</evidence>
<dbReference type="InterPro" id="IPR017853">
    <property type="entry name" value="GH"/>
</dbReference>
<dbReference type="KEGG" id="mro:MROS_0511"/>
<feature type="signal peptide" evidence="5">
    <location>
        <begin position="1"/>
        <end position="20"/>
    </location>
</feature>
<dbReference type="PROSITE" id="PS51257">
    <property type="entry name" value="PROKAR_LIPOPROTEIN"/>
    <property type="match status" value="1"/>
</dbReference>
<evidence type="ECO:0000313" key="8">
    <source>
        <dbReference type="Proteomes" id="UP000009011"/>
    </source>
</evidence>
<gene>
    <name evidence="7" type="ordered locus">MROS_0511</name>
</gene>
<comment type="catalytic activity">
    <reaction evidence="1">
        <text>Random hydrolysis of (1-&gt;4)-beta-D-mannosidic linkages in mannans, galactomannans and glucomannans.</text>
        <dbReference type="EC" id="3.2.1.78"/>
    </reaction>
</comment>
<proteinExistence type="predicted"/>
<organism evidence="7 8">
    <name type="scientific">Melioribacter roseus (strain DSM 23840 / JCM 17771 / VKM B-2668 / P3M-2)</name>
    <dbReference type="NCBI Taxonomy" id="1191523"/>
    <lineage>
        <taxon>Bacteria</taxon>
        <taxon>Pseudomonadati</taxon>
        <taxon>Ignavibacteriota</taxon>
        <taxon>Ignavibacteria</taxon>
        <taxon>Ignavibacteriales</taxon>
        <taxon>Melioribacteraceae</taxon>
        <taxon>Melioribacter</taxon>
    </lineage>
</organism>
<dbReference type="InterPro" id="IPR001547">
    <property type="entry name" value="Glyco_hydro_5"/>
</dbReference>
<dbReference type="EC" id="3.2.1.78" evidence="2"/>
<dbReference type="PANTHER" id="PTHR31451:SF40">
    <property type="entry name" value="GLYCOSIDE HYDROLASE FAMILY 5 DOMAIN-CONTAINING PROTEIN"/>
    <property type="match status" value="1"/>
</dbReference>
<evidence type="ECO:0000256" key="1">
    <source>
        <dbReference type="ARBA" id="ARBA00001678"/>
    </source>
</evidence>
<dbReference type="Pfam" id="PF26410">
    <property type="entry name" value="GH5_mannosidase"/>
    <property type="match status" value="1"/>
</dbReference>
<dbReference type="RefSeq" id="WP_014855191.1">
    <property type="nucleotide sequence ID" value="NC_018178.1"/>
</dbReference>
<dbReference type="SUPFAM" id="SSF51445">
    <property type="entry name" value="(Trans)glycosidases"/>
    <property type="match status" value="1"/>
</dbReference>
<keyword evidence="5" id="KW-0732">Signal</keyword>
<name>I6ZNZ8_MELRP</name>
<dbReference type="HOGENOM" id="CLU_031603_2_0_10"/>
<evidence type="ECO:0000259" key="6">
    <source>
        <dbReference type="Pfam" id="PF26410"/>
    </source>
</evidence>
<dbReference type="InterPro" id="IPR045053">
    <property type="entry name" value="MAN-like"/>
</dbReference>
<dbReference type="eggNOG" id="COG3934">
    <property type="taxonomic scope" value="Bacteria"/>
</dbReference>
<accession>I6ZNZ8</accession>
<dbReference type="AlphaFoldDB" id="I6ZNZ8"/>
<dbReference type="STRING" id="1191523.MROS_0511"/>
<dbReference type="GO" id="GO:0016985">
    <property type="term" value="F:mannan endo-1,4-beta-mannosidase activity"/>
    <property type="evidence" value="ECO:0007669"/>
    <property type="project" value="TreeGrafter"/>
</dbReference>
<dbReference type="EMBL" id="CP003557">
    <property type="protein sequence ID" value="AFN73754.1"/>
    <property type="molecule type" value="Genomic_DNA"/>
</dbReference>
<sequence length="445" mass="51357">MKKLTLFSVFLILFSGCGVSLFNKTDFVRVIDTHFEYKGEPYYFTGTNLWYGCYLGRSGEQGDRERLKRELDYLKELGITNLRVLAASEKSYIRGSLEPAIQSEPGNYNEDLLDGLDYLLSEMRKREMFAVVFLSNYWEWSGGFAVYNRWSGDSNYVDPHNPEQGWTEFMNYSAKFYTNEKANEYYRNFILKIITRKNKYTGDYYYEDPTIMAWQLANEPRPGWGEKGFRNAQNFYKWIDETAAFIRSIDPNHLITTGNEGLGGCLNSDTIFINAHKSPNIDYATFHLWAKNWGWFDAKNIEETYPSTESKAVDYFNEHMKLARQLNKPITLEEFGMPRDNEEYKPGTPVTARDRYFSKLFELTADSAKAGAPIAGTNFWAWGGEGKSADDDYIWEKGDPFTGDPPQEPQGLNSVYMSDKSTLEIISGHAAEMNRLGKIKLFVRN</sequence>
<dbReference type="OrthoDB" id="9801493at2"/>
<keyword evidence="4" id="KW-0326">Glycosidase</keyword>
<dbReference type="PATRIC" id="fig|1191523.3.peg.533"/>
<dbReference type="Gene3D" id="3.20.20.80">
    <property type="entry name" value="Glycosidases"/>
    <property type="match status" value="1"/>
</dbReference>
<keyword evidence="3" id="KW-0378">Hydrolase</keyword>
<evidence type="ECO:0000313" key="7">
    <source>
        <dbReference type="EMBL" id="AFN73754.1"/>
    </source>
</evidence>
<dbReference type="PANTHER" id="PTHR31451">
    <property type="match status" value="1"/>
</dbReference>
<dbReference type="Proteomes" id="UP000009011">
    <property type="component" value="Chromosome"/>
</dbReference>
<feature type="domain" description="Glycoside hydrolase family 5" evidence="6">
    <location>
        <begin position="26"/>
        <end position="437"/>
    </location>
</feature>
<reference evidence="7 8" key="1">
    <citation type="journal article" date="2013" name="PLoS ONE">
        <title>Genomic analysis of Melioribacter roseus, facultatively anaerobic organotrophic bacterium representing a novel deep lineage within Bacteriodetes/Chlorobi group.</title>
        <authorList>
            <person name="Kadnikov V.V."/>
            <person name="Mardanov A.V."/>
            <person name="Podosokorskaya O.A."/>
            <person name="Gavrilov S.N."/>
            <person name="Kublanov I.V."/>
            <person name="Beletsky A.V."/>
            <person name="Bonch-Osmolovskaya E.A."/>
            <person name="Ravin N.V."/>
        </authorList>
    </citation>
    <scope>NUCLEOTIDE SEQUENCE [LARGE SCALE GENOMIC DNA]</scope>
    <source>
        <strain evidence="8">JCM 17771 / P3M-2</strain>
    </source>
</reference>
<evidence type="ECO:0000256" key="5">
    <source>
        <dbReference type="SAM" id="SignalP"/>
    </source>
</evidence>
<evidence type="ECO:0000256" key="2">
    <source>
        <dbReference type="ARBA" id="ARBA00012706"/>
    </source>
</evidence>
<protein>
    <recommendedName>
        <fullName evidence="2">mannan endo-1,4-beta-mannosidase</fullName>
        <ecNumber evidence="2">3.2.1.78</ecNumber>
    </recommendedName>
</protein>
<evidence type="ECO:0000256" key="4">
    <source>
        <dbReference type="ARBA" id="ARBA00023295"/>
    </source>
</evidence>
<feature type="chain" id="PRO_5003707174" description="mannan endo-1,4-beta-mannosidase" evidence="5">
    <location>
        <begin position="21"/>
        <end position="445"/>
    </location>
</feature>
<keyword evidence="8" id="KW-1185">Reference proteome</keyword>